<name>A0ABP0VYM2_9BRYO</name>
<evidence type="ECO:0000313" key="3">
    <source>
        <dbReference type="Proteomes" id="UP001497444"/>
    </source>
</evidence>
<accession>A0ABP0VYM2</accession>
<sequence length="146" mass="16665">MDSMNRMRMQSSPRQASGRRVVAGKHTRPDETKNYVRKLLKREISRAGNLAFNRTNSQEKFRNFHLQMVDQADHHDITMDLSDQRVCARSQLTDGRLIYVPARPAPPSPSTLFDLLVLAKQSVSNGECVLPTACCTTPSRWLLDFY</sequence>
<feature type="region of interest" description="Disordered" evidence="1">
    <location>
        <begin position="1"/>
        <end position="28"/>
    </location>
</feature>
<protein>
    <submittedName>
        <fullName evidence="2">Uncharacterized protein</fullName>
    </submittedName>
</protein>
<gene>
    <name evidence="2" type="ORF">CSSPJE1EN1_LOCUS5086</name>
</gene>
<dbReference type="Proteomes" id="UP001497444">
    <property type="component" value="Chromosome 12"/>
</dbReference>
<keyword evidence="3" id="KW-1185">Reference proteome</keyword>
<proteinExistence type="predicted"/>
<evidence type="ECO:0000313" key="2">
    <source>
        <dbReference type="EMBL" id="CAK9259608.1"/>
    </source>
</evidence>
<reference evidence="2" key="1">
    <citation type="submission" date="2024-02" db="EMBL/GenBank/DDBJ databases">
        <authorList>
            <consortium name="ELIXIR-Norway"/>
            <consortium name="Elixir Norway"/>
        </authorList>
    </citation>
    <scope>NUCLEOTIDE SEQUENCE</scope>
</reference>
<evidence type="ECO:0000256" key="1">
    <source>
        <dbReference type="SAM" id="MobiDB-lite"/>
    </source>
</evidence>
<dbReference type="EMBL" id="OZ020107">
    <property type="protein sequence ID" value="CAK9259608.1"/>
    <property type="molecule type" value="Genomic_DNA"/>
</dbReference>
<organism evidence="2 3">
    <name type="scientific">Sphagnum jensenii</name>
    <dbReference type="NCBI Taxonomy" id="128206"/>
    <lineage>
        <taxon>Eukaryota</taxon>
        <taxon>Viridiplantae</taxon>
        <taxon>Streptophyta</taxon>
        <taxon>Embryophyta</taxon>
        <taxon>Bryophyta</taxon>
        <taxon>Sphagnophytina</taxon>
        <taxon>Sphagnopsida</taxon>
        <taxon>Sphagnales</taxon>
        <taxon>Sphagnaceae</taxon>
        <taxon>Sphagnum</taxon>
    </lineage>
</organism>